<dbReference type="InterPro" id="IPR029045">
    <property type="entry name" value="ClpP/crotonase-like_dom_sf"/>
</dbReference>
<evidence type="ECO:0000256" key="3">
    <source>
        <dbReference type="RuleBase" id="RU003707"/>
    </source>
</evidence>
<keyword evidence="2" id="KW-0456">Lyase</keyword>
<dbReference type="AlphaFoldDB" id="A0A0H4KPS8"/>
<dbReference type="PANTHER" id="PTHR11941:SF175">
    <property type="entry name" value="ENOYL-COA HYDRATASE-RELATED"/>
    <property type="match status" value="1"/>
</dbReference>
<dbReference type="InterPro" id="IPR018376">
    <property type="entry name" value="Enoyl-CoA_hyd/isom_CS"/>
</dbReference>
<evidence type="ECO:0000256" key="1">
    <source>
        <dbReference type="ARBA" id="ARBA00005254"/>
    </source>
</evidence>
<dbReference type="KEGG" id="beo:BEH_20985"/>
<evidence type="ECO:0000256" key="2">
    <source>
        <dbReference type="ARBA" id="ARBA00023239"/>
    </source>
</evidence>
<dbReference type="Gene3D" id="3.90.226.10">
    <property type="entry name" value="2-enoyl-CoA Hydratase, Chain A, domain 1"/>
    <property type="match status" value="1"/>
</dbReference>
<dbReference type="PANTHER" id="PTHR11941">
    <property type="entry name" value="ENOYL-COA HYDRATASE-RELATED"/>
    <property type="match status" value="1"/>
</dbReference>
<dbReference type="NCBIfam" id="NF005803">
    <property type="entry name" value="PRK07658.1"/>
    <property type="match status" value="1"/>
</dbReference>
<dbReference type="PATRIC" id="fig|135735.6.peg.4440"/>
<dbReference type="CDD" id="cd06558">
    <property type="entry name" value="crotonase-like"/>
    <property type="match status" value="1"/>
</dbReference>
<keyword evidence="5" id="KW-1185">Reference proteome</keyword>
<reference evidence="4 5" key="1">
    <citation type="journal article" date="2015" name="PLoS ONE">
        <title>Genome Sequence of Bacillus endophyticus and Analysis of Its Companion Mechanism in the Ketogulonigenium vulgare-Bacillus Strain Consortium.</title>
        <authorList>
            <person name="Jia N."/>
            <person name="Du J."/>
            <person name="Ding M.Z."/>
            <person name="Gao F."/>
            <person name="Yuan Y.J."/>
        </authorList>
    </citation>
    <scope>NUCLEOTIDE SEQUENCE [LARGE SCALE GENOMIC DNA]</scope>
    <source>
        <strain evidence="4 5">Hbe603</strain>
    </source>
</reference>
<dbReference type="SUPFAM" id="SSF52096">
    <property type="entry name" value="ClpP/crotonase"/>
    <property type="match status" value="1"/>
</dbReference>
<organism evidence="4 5">
    <name type="scientific">Priestia filamentosa</name>
    <dbReference type="NCBI Taxonomy" id="1402861"/>
    <lineage>
        <taxon>Bacteria</taxon>
        <taxon>Bacillati</taxon>
        <taxon>Bacillota</taxon>
        <taxon>Bacilli</taxon>
        <taxon>Bacillales</taxon>
        <taxon>Bacillaceae</taxon>
        <taxon>Priestia</taxon>
    </lineage>
</organism>
<dbReference type="FunFam" id="3.90.226.10:FF:000009">
    <property type="entry name" value="Carnitinyl-CoA dehydratase"/>
    <property type="match status" value="1"/>
</dbReference>
<dbReference type="GO" id="GO:0006635">
    <property type="term" value="P:fatty acid beta-oxidation"/>
    <property type="evidence" value="ECO:0007669"/>
    <property type="project" value="TreeGrafter"/>
</dbReference>
<dbReference type="PROSITE" id="PS00166">
    <property type="entry name" value="ENOYL_COA_HYDRATASE"/>
    <property type="match status" value="1"/>
</dbReference>
<name>A0A0H4KPS8_9BACI</name>
<proteinExistence type="inferred from homology"/>
<protein>
    <submittedName>
        <fullName evidence="4">Enoyl-CoA hydratase</fullName>
    </submittedName>
</protein>
<dbReference type="RefSeq" id="WP_019391252.1">
    <property type="nucleotide sequence ID" value="NZ_ALIM01000014.1"/>
</dbReference>
<dbReference type="OrthoDB" id="9775794at2"/>
<dbReference type="InterPro" id="IPR001753">
    <property type="entry name" value="Enoyl-CoA_hydra/iso"/>
</dbReference>
<dbReference type="FunFam" id="1.10.12.10:FF:000001">
    <property type="entry name" value="Probable enoyl-CoA hydratase, mitochondrial"/>
    <property type="match status" value="1"/>
</dbReference>
<accession>A0A0H4KPS8</accession>
<dbReference type="GO" id="GO:0016836">
    <property type="term" value="F:hydro-lyase activity"/>
    <property type="evidence" value="ECO:0007669"/>
    <property type="project" value="UniProtKB-ARBA"/>
</dbReference>
<dbReference type="EMBL" id="CP011974">
    <property type="protein sequence ID" value="AKO94354.1"/>
    <property type="molecule type" value="Genomic_DNA"/>
</dbReference>
<evidence type="ECO:0000313" key="5">
    <source>
        <dbReference type="Proteomes" id="UP000036202"/>
    </source>
</evidence>
<dbReference type="Proteomes" id="UP000036202">
    <property type="component" value="Chromosome"/>
</dbReference>
<dbReference type="Pfam" id="PF00378">
    <property type="entry name" value="ECH_1"/>
    <property type="match status" value="1"/>
</dbReference>
<sequence length="257" mass="28265">MAYVQMNKNQHVTTLTLNKPKANALSTALLKELWNTFSLLETDDETRVIVLRGEGKFFCAGADIKEFTSLQKSEDYESLARFGQKLMNKIETYPKPVIAAIHGAALGGGLELAMGCHMRFVAAEARLGLPELTLGIIPGFAGTQRLPRLVGVGKACEMMLTGESISGSEAVRIGLANEAFEENELFQKVAKLAGQMARKSPMTIKAILHLLQYAKDARYEEGIEEEARKFKEVFGSEDASEGIAAFLEKRKPFFQGK</sequence>
<comment type="similarity">
    <text evidence="1 3">Belongs to the enoyl-CoA hydratase/isomerase family.</text>
</comment>
<gene>
    <name evidence="4" type="ORF">BEH_20985</name>
</gene>
<evidence type="ECO:0000313" key="4">
    <source>
        <dbReference type="EMBL" id="AKO94354.1"/>
    </source>
</evidence>
<reference evidence="5" key="2">
    <citation type="submission" date="2015-06" db="EMBL/GenBank/DDBJ databases">
        <title>Genome Sequence of Bacillus endophyticus and Analysis of its Companion Mechanism in the Ketogulonigenium vulgare-Bacillus strain Consortium.</title>
        <authorList>
            <person name="Jia N."/>
            <person name="Du J."/>
            <person name="Ding M.-Z."/>
            <person name="Gao F."/>
            <person name="Yuan Y.-J."/>
        </authorList>
    </citation>
    <scope>NUCLEOTIDE SEQUENCE [LARGE SCALE GENOMIC DNA]</scope>
    <source>
        <strain evidence="5">Hbe603</strain>
    </source>
</reference>